<evidence type="ECO:0000256" key="4">
    <source>
        <dbReference type="SAM" id="Phobius"/>
    </source>
</evidence>
<protein>
    <submittedName>
        <fullName evidence="6">MFS general substrate transporter</fullName>
    </submittedName>
</protein>
<accession>A0A286UIW6</accession>
<feature type="transmembrane region" description="Helical" evidence="4">
    <location>
        <begin position="269"/>
        <end position="294"/>
    </location>
</feature>
<dbReference type="Pfam" id="PF07690">
    <property type="entry name" value="MFS_1"/>
    <property type="match status" value="1"/>
</dbReference>
<feature type="transmembrane region" description="Helical" evidence="4">
    <location>
        <begin position="154"/>
        <end position="176"/>
    </location>
</feature>
<dbReference type="Gene3D" id="1.20.1250.20">
    <property type="entry name" value="MFS general substrate transporter like domains"/>
    <property type="match status" value="2"/>
</dbReference>
<feature type="transmembrane region" description="Helical" evidence="4">
    <location>
        <begin position="306"/>
        <end position="323"/>
    </location>
</feature>
<feature type="region of interest" description="Disordered" evidence="3">
    <location>
        <begin position="1"/>
        <end position="40"/>
    </location>
</feature>
<dbReference type="SUPFAM" id="SSF103473">
    <property type="entry name" value="MFS general substrate transporter"/>
    <property type="match status" value="1"/>
</dbReference>
<keyword evidence="4" id="KW-0812">Transmembrane</keyword>
<keyword evidence="4" id="KW-1133">Transmembrane helix</keyword>
<comment type="caution">
    <text evidence="6">The sequence shown here is derived from an EMBL/GenBank/DDBJ whole genome shotgun (WGS) entry which is preliminary data.</text>
</comment>
<dbReference type="OrthoDB" id="6499973at2759"/>
<feature type="transmembrane region" description="Helical" evidence="4">
    <location>
        <begin position="359"/>
        <end position="384"/>
    </location>
</feature>
<feature type="transmembrane region" description="Helical" evidence="4">
    <location>
        <begin position="335"/>
        <end position="353"/>
    </location>
</feature>
<feature type="domain" description="Major facilitator superfamily (MFS) profile" evidence="5">
    <location>
        <begin position="269"/>
        <end position="461"/>
    </location>
</feature>
<evidence type="ECO:0000256" key="1">
    <source>
        <dbReference type="ARBA" id="ARBA00004141"/>
    </source>
</evidence>
<gene>
    <name evidence="6" type="ORF">PNOK_0444200</name>
</gene>
<dbReference type="InterPro" id="IPR050327">
    <property type="entry name" value="Proton-linked_MCT"/>
</dbReference>
<evidence type="ECO:0000256" key="2">
    <source>
        <dbReference type="ARBA" id="ARBA00006727"/>
    </source>
</evidence>
<feature type="transmembrane region" description="Helical" evidence="4">
    <location>
        <begin position="188"/>
        <end position="208"/>
    </location>
</feature>
<dbReference type="InterPro" id="IPR036259">
    <property type="entry name" value="MFS_trans_sf"/>
</dbReference>
<dbReference type="PROSITE" id="PS50850">
    <property type="entry name" value="MFS"/>
    <property type="match status" value="1"/>
</dbReference>
<dbReference type="InParanoid" id="A0A286UIW6"/>
<dbReference type="PANTHER" id="PTHR11360:SF284">
    <property type="entry name" value="EG:103B4.3 PROTEIN-RELATED"/>
    <property type="match status" value="1"/>
</dbReference>
<keyword evidence="7" id="KW-1185">Reference proteome</keyword>
<feature type="transmembrane region" description="Helical" evidence="4">
    <location>
        <begin position="428"/>
        <end position="448"/>
    </location>
</feature>
<dbReference type="Proteomes" id="UP000217199">
    <property type="component" value="Unassembled WGS sequence"/>
</dbReference>
<feature type="transmembrane region" description="Helical" evidence="4">
    <location>
        <begin position="220"/>
        <end position="240"/>
    </location>
</feature>
<dbReference type="EMBL" id="NBII01000004">
    <property type="protein sequence ID" value="PAV19508.1"/>
    <property type="molecule type" value="Genomic_DNA"/>
</dbReference>
<evidence type="ECO:0000313" key="7">
    <source>
        <dbReference type="Proteomes" id="UP000217199"/>
    </source>
</evidence>
<feature type="compositionally biased region" description="Basic and acidic residues" evidence="3">
    <location>
        <begin position="8"/>
        <end position="18"/>
    </location>
</feature>
<dbReference type="GO" id="GO:0022857">
    <property type="term" value="F:transmembrane transporter activity"/>
    <property type="evidence" value="ECO:0007669"/>
    <property type="project" value="InterPro"/>
</dbReference>
<feature type="transmembrane region" description="Helical" evidence="4">
    <location>
        <begin position="123"/>
        <end position="142"/>
    </location>
</feature>
<comment type="similarity">
    <text evidence="2">Belongs to the major facilitator superfamily. Monocarboxylate porter (TC 2.A.1.13) family.</text>
</comment>
<proteinExistence type="inferred from homology"/>
<organism evidence="6 7">
    <name type="scientific">Pyrrhoderma noxium</name>
    <dbReference type="NCBI Taxonomy" id="2282107"/>
    <lineage>
        <taxon>Eukaryota</taxon>
        <taxon>Fungi</taxon>
        <taxon>Dikarya</taxon>
        <taxon>Basidiomycota</taxon>
        <taxon>Agaricomycotina</taxon>
        <taxon>Agaricomycetes</taxon>
        <taxon>Hymenochaetales</taxon>
        <taxon>Hymenochaetaceae</taxon>
        <taxon>Pyrrhoderma</taxon>
    </lineage>
</organism>
<dbReference type="GO" id="GO:0016020">
    <property type="term" value="C:membrane"/>
    <property type="evidence" value="ECO:0007669"/>
    <property type="project" value="UniProtKB-SubCell"/>
</dbReference>
<keyword evidence="4" id="KW-0472">Membrane</keyword>
<comment type="subcellular location">
    <subcellularLocation>
        <location evidence="1">Membrane</location>
        <topology evidence="1">Multi-pass membrane protein</topology>
    </subcellularLocation>
</comment>
<dbReference type="InterPro" id="IPR020846">
    <property type="entry name" value="MFS_dom"/>
</dbReference>
<feature type="compositionally biased region" description="Low complexity" evidence="3">
    <location>
        <begin position="19"/>
        <end position="29"/>
    </location>
</feature>
<dbReference type="STRING" id="2282107.A0A286UIW6"/>
<feature type="transmembrane region" description="Helical" evidence="4">
    <location>
        <begin position="391"/>
        <end position="408"/>
    </location>
</feature>
<name>A0A286UIW6_9AGAM</name>
<dbReference type="AlphaFoldDB" id="A0A286UIW6"/>
<evidence type="ECO:0000256" key="3">
    <source>
        <dbReference type="SAM" id="MobiDB-lite"/>
    </source>
</evidence>
<dbReference type="PANTHER" id="PTHR11360">
    <property type="entry name" value="MONOCARBOXYLATE TRANSPORTER"/>
    <property type="match status" value="1"/>
</dbReference>
<dbReference type="InterPro" id="IPR011701">
    <property type="entry name" value="MFS"/>
</dbReference>
<reference evidence="6 7" key="1">
    <citation type="journal article" date="2017" name="Mol. Ecol.">
        <title>Comparative and population genomic landscape of Phellinus noxius: A hypervariable fungus causing root rot in trees.</title>
        <authorList>
            <person name="Chung C.L."/>
            <person name="Lee T.J."/>
            <person name="Akiba M."/>
            <person name="Lee H.H."/>
            <person name="Kuo T.H."/>
            <person name="Liu D."/>
            <person name="Ke H.M."/>
            <person name="Yokoi T."/>
            <person name="Roa M.B."/>
            <person name="Lu M.J."/>
            <person name="Chang Y.Y."/>
            <person name="Ann P.J."/>
            <person name="Tsai J.N."/>
            <person name="Chen C.Y."/>
            <person name="Tzean S.S."/>
            <person name="Ota Y."/>
            <person name="Hattori T."/>
            <person name="Sahashi N."/>
            <person name="Liou R.F."/>
            <person name="Kikuchi T."/>
            <person name="Tsai I.J."/>
        </authorList>
    </citation>
    <scope>NUCLEOTIDE SEQUENCE [LARGE SCALE GENOMIC DNA]</scope>
    <source>
        <strain evidence="6 7">FFPRI411160</strain>
    </source>
</reference>
<feature type="transmembrane region" description="Helical" evidence="4">
    <location>
        <begin position="97"/>
        <end position="116"/>
    </location>
</feature>
<evidence type="ECO:0000259" key="5">
    <source>
        <dbReference type="PROSITE" id="PS50850"/>
    </source>
</evidence>
<evidence type="ECO:0000313" key="6">
    <source>
        <dbReference type="EMBL" id="PAV19508.1"/>
    </source>
</evidence>
<sequence>MEPSTTEQSRRQKSDAHESTSSVTEKSSSLKQGNLESGRADLTAETNTNSNGDFWRWATVAGAWCIQFTGPGYVNSFAVYQDLYVRELLSNYNSSDISWIGSVQGFILMSLGIISGRLFDKGYFYHLMIGGSSLYILTNFLLSLAKPQQYYQFFLAQGIGNGIGGGMLFVPTMAAVAQHFHNPRKRALALGIVASGSGVGGIILPILLNNLFKGSAGFKGGVLATSGLIAGLQLIAVCLVRPKYPAKTSKPNETINFNATLRKFFADSAYACVVAATFLTGIGFIYGLIFLQLYAVEHGINETFDFYVVSILNAGSMLGRVSIGPLSHFTGVSNLMVLYTLAFTVLIFALLGIKTLASVAVFASLYGICTGAYFSLAAPLLASLATSPGEIGLRIGIGFCLLGTGTLVGAPSCGKLLGPDFTWWKPTVFSGVFSAVGCMLFAIGSIIMHQRQRMKGNGGAV</sequence>